<keyword evidence="1" id="KW-0862">Zinc</keyword>
<dbReference type="InterPro" id="IPR000571">
    <property type="entry name" value="Znf_CCCH"/>
</dbReference>
<dbReference type="OrthoDB" id="2270193at2759"/>
<sequence>AQWSIITLNGHAEPSSYIQRLDAFRKSDAERDALVAEIIQKYDELRAKYEEKCDDYHNEVESRRMWQVKAKEGEKALTEHKKTSSSSNFALCLLDGDGAVFADYLYALSTDGGAEAALALHAELRNQLKQIDPDQNVADWSIGVQVILNTEGLGRKLQSCRIIDHANELVAFGRAFGLAQPLFSFIDVGAGKERADHKIRETLRLFLPNAQCKHVFFGPCHDNGYLPVLESYRRDSAFASKMTLIETTPAEPGFKNLGLNTIRIPQVFRAQSLPTKIAGVASPLPVRTDSTPMTGNNTSLVPITSSAPPKTSSRSPAPSANSTNDTGSWAAVGKNGAGAGKTINIAPKKAAPRKYVLTNVHDERLDERLPEQDLKAHTRFLEKTKDGRNFCNNHHLYGHCPSGEYCDYMHGGKYKKLARDSVMLMFRLLPLERLTGGELLVLKHKARSLACANKYNCRDVNCASGHHCKFGRTCHLSWCRFYDTHDEDMEPAKKIYEDGTEEWLPSYMAKFN</sequence>
<keyword evidence="1" id="KW-0479">Metal-binding</keyword>
<feature type="zinc finger region" description="C3H1-type" evidence="1">
    <location>
        <begin position="385"/>
        <end position="413"/>
    </location>
</feature>
<keyword evidence="5" id="KW-1185">Reference proteome</keyword>
<feature type="region of interest" description="Disordered" evidence="2">
    <location>
        <begin position="287"/>
        <end position="330"/>
    </location>
</feature>
<name>A0A9W7STY9_9PEZI</name>
<dbReference type="GO" id="GO:0008270">
    <property type="term" value="F:zinc ion binding"/>
    <property type="evidence" value="ECO:0007669"/>
    <property type="project" value="UniProtKB-KW"/>
</dbReference>
<dbReference type="PROSITE" id="PS50103">
    <property type="entry name" value="ZF_C3H1"/>
    <property type="match status" value="1"/>
</dbReference>
<reference evidence="4 5" key="2">
    <citation type="journal article" date="2021" name="Curr. Genet.">
        <title>Genetic response to nitrogen starvation in the aggressive Eucalyptus foliar pathogen Teratosphaeria destructans.</title>
        <authorList>
            <person name="Havenga M."/>
            <person name="Wingfield B.D."/>
            <person name="Wingfield M.J."/>
            <person name="Dreyer L.L."/>
            <person name="Roets F."/>
            <person name="Aylward J."/>
        </authorList>
    </citation>
    <scope>NUCLEOTIDE SEQUENCE [LARGE SCALE GENOMIC DNA]</scope>
    <source>
        <strain evidence="4">CMW44962</strain>
    </source>
</reference>
<gene>
    <name evidence="4" type="ORF">Tdes44962_MAKER02318</name>
</gene>
<protein>
    <submittedName>
        <fullName evidence="4">C-x8-c-x5-c-x3-h type zinc finger protein</fullName>
    </submittedName>
</protein>
<dbReference type="PANTHER" id="PTHR37543:SF1">
    <property type="entry name" value="CCCH ZINC FINGER DNA BINDING PROTEIN (AFU_ORTHOLOGUE AFUA_5G12760)"/>
    <property type="match status" value="1"/>
</dbReference>
<feature type="non-terminal residue" evidence="4">
    <location>
        <position position="1"/>
    </location>
</feature>
<comment type="caution">
    <text evidence="4">The sequence shown here is derived from an EMBL/GenBank/DDBJ whole genome shotgun (WGS) entry which is preliminary data.</text>
</comment>
<dbReference type="Pfam" id="PF25542">
    <property type="entry name" value="zf-CCCH_12"/>
    <property type="match status" value="1"/>
</dbReference>
<organism evidence="4 5">
    <name type="scientific">Teratosphaeria destructans</name>
    <dbReference type="NCBI Taxonomy" id="418781"/>
    <lineage>
        <taxon>Eukaryota</taxon>
        <taxon>Fungi</taxon>
        <taxon>Dikarya</taxon>
        <taxon>Ascomycota</taxon>
        <taxon>Pezizomycotina</taxon>
        <taxon>Dothideomycetes</taxon>
        <taxon>Dothideomycetidae</taxon>
        <taxon>Mycosphaerellales</taxon>
        <taxon>Teratosphaeriaceae</taxon>
        <taxon>Teratosphaeria</taxon>
    </lineage>
</organism>
<evidence type="ECO:0000256" key="2">
    <source>
        <dbReference type="SAM" id="MobiDB-lite"/>
    </source>
</evidence>
<evidence type="ECO:0000259" key="3">
    <source>
        <dbReference type="PROSITE" id="PS50103"/>
    </source>
</evidence>
<dbReference type="InterPro" id="IPR057654">
    <property type="entry name" value="Znf-CCCH_tandem"/>
</dbReference>
<dbReference type="EMBL" id="RIBY02001445">
    <property type="protein sequence ID" value="KAH9828890.1"/>
    <property type="molecule type" value="Genomic_DNA"/>
</dbReference>
<dbReference type="Proteomes" id="UP001138500">
    <property type="component" value="Unassembled WGS sequence"/>
</dbReference>
<dbReference type="PANTHER" id="PTHR37543">
    <property type="entry name" value="CCCH ZINC FINGER DNA BINDING PROTEIN (AFU_ORTHOLOGUE AFUA_5G12760)"/>
    <property type="match status" value="1"/>
</dbReference>
<proteinExistence type="predicted"/>
<dbReference type="InterPro" id="IPR057683">
    <property type="entry name" value="DUF7923"/>
</dbReference>
<feature type="compositionally biased region" description="Polar residues" evidence="2">
    <location>
        <begin position="288"/>
        <end position="327"/>
    </location>
</feature>
<keyword evidence="1" id="KW-0863">Zinc-finger</keyword>
<evidence type="ECO:0000313" key="5">
    <source>
        <dbReference type="Proteomes" id="UP001138500"/>
    </source>
</evidence>
<dbReference type="Pfam" id="PF25540">
    <property type="entry name" value="DUF7923"/>
    <property type="match status" value="1"/>
</dbReference>
<accession>A0A9W7STY9</accession>
<evidence type="ECO:0000256" key="1">
    <source>
        <dbReference type="PROSITE-ProRule" id="PRU00723"/>
    </source>
</evidence>
<evidence type="ECO:0000313" key="4">
    <source>
        <dbReference type="EMBL" id="KAH9828890.1"/>
    </source>
</evidence>
<reference evidence="4 5" key="1">
    <citation type="journal article" date="2018" name="IMA Fungus">
        <title>IMA Genome-F 10: Nine draft genome sequences of Claviceps purpurea s.lat., including C. arundinis, C. humidiphila, and C. cf. spartinae, pseudomolecules for the pitch canker pathogen Fusarium circinatum, draft genome of Davidsoniella eucalypti, Grosmannia galeiformis, Quambalaria eucalypti, and Teratosphaeria destructans.</title>
        <authorList>
            <person name="Wingfield B.D."/>
            <person name="Liu M."/>
            <person name="Nguyen H.D."/>
            <person name="Lane F.A."/>
            <person name="Morgan S.W."/>
            <person name="De Vos L."/>
            <person name="Wilken P.M."/>
            <person name="Duong T.A."/>
            <person name="Aylward J."/>
            <person name="Coetzee M.P."/>
            <person name="Dadej K."/>
            <person name="De Beer Z.W."/>
            <person name="Findlay W."/>
            <person name="Havenga M."/>
            <person name="Kolarik M."/>
            <person name="Menzies J.G."/>
            <person name="Naidoo K."/>
            <person name="Pochopski O."/>
            <person name="Shoukouhi P."/>
            <person name="Santana Q.C."/>
            <person name="Seifert K.A."/>
            <person name="Soal N."/>
            <person name="Steenkamp E.T."/>
            <person name="Tatham C.T."/>
            <person name="van der Nest M.A."/>
            <person name="Wingfield M.J."/>
        </authorList>
    </citation>
    <scope>NUCLEOTIDE SEQUENCE [LARGE SCALE GENOMIC DNA]</scope>
    <source>
        <strain evidence="4">CMW44962</strain>
    </source>
</reference>
<dbReference type="AlphaFoldDB" id="A0A9W7STY9"/>
<dbReference type="Pfam" id="PF25543">
    <property type="entry name" value="zf-CCCH_tandem"/>
    <property type="match status" value="1"/>
</dbReference>
<feature type="domain" description="C3H1-type" evidence="3">
    <location>
        <begin position="385"/>
        <end position="413"/>
    </location>
</feature>